<dbReference type="FunFam" id="3.90.600.10:FF:000001">
    <property type="entry name" value="Trifunctional purine biosynthetic protein adenosine-3"/>
    <property type="match status" value="1"/>
</dbReference>
<evidence type="ECO:0000256" key="5">
    <source>
        <dbReference type="ARBA" id="ARBA00022598"/>
    </source>
</evidence>
<dbReference type="Gene3D" id="3.30.1490.20">
    <property type="entry name" value="ATP-grasp fold, A domain"/>
    <property type="match status" value="1"/>
</dbReference>
<evidence type="ECO:0000256" key="2">
    <source>
        <dbReference type="ARBA" id="ARBA00001946"/>
    </source>
</evidence>
<evidence type="ECO:0000313" key="17">
    <source>
        <dbReference type="EMBL" id="QIB70566.1"/>
    </source>
</evidence>
<comment type="cofactor">
    <cofactor evidence="1">
        <name>Mn(2+)</name>
        <dbReference type="ChEBI" id="CHEBI:29035"/>
    </cofactor>
</comment>
<dbReference type="Pfam" id="PF02843">
    <property type="entry name" value="GARS_C"/>
    <property type="match status" value="1"/>
</dbReference>
<dbReference type="InterPro" id="IPR020559">
    <property type="entry name" value="PRibGlycinamide_synth_CS"/>
</dbReference>
<dbReference type="EC" id="6.3.4.13" evidence="4 14"/>
<evidence type="ECO:0000256" key="11">
    <source>
        <dbReference type="ARBA" id="ARBA00038345"/>
    </source>
</evidence>
<evidence type="ECO:0000259" key="16">
    <source>
        <dbReference type="PROSITE" id="PS50975"/>
    </source>
</evidence>
<dbReference type="RefSeq" id="WP_163067802.1">
    <property type="nucleotide sequence ID" value="NZ_CP048649.1"/>
</dbReference>
<comment type="pathway">
    <text evidence="3 14">Purine metabolism; IMP biosynthesis via de novo pathway; N(1)-(5-phospho-D-ribosyl)glycinamide from 5-phospho-alpha-D-ribose 1-diphosphate: step 2/2.</text>
</comment>
<dbReference type="SUPFAM" id="SSF52440">
    <property type="entry name" value="PreATP-grasp domain"/>
    <property type="match status" value="1"/>
</dbReference>
<dbReference type="PROSITE" id="PS50975">
    <property type="entry name" value="ATP_GRASP"/>
    <property type="match status" value="1"/>
</dbReference>
<evidence type="ECO:0000256" key="8">
    <source>
        <dbReference type="ARBA" id="ARBA00022755"/>
    </source>
</evidence>
<evidence type="ECO:0000256" key="6">
    <source>
        <dbReference type="ARBA" id="ARBA00022723"/>
    </source>
</evidence>
<dbReference type="SUPFAM" id="SSF56059">
    <property type="entry name" value="Glutathione synthetase ATP-binding domain-like"/>
    <property type="match status" value="1"/>
</dbReference>
<dbReference type="InterPro" id="IPR013815">
    <property type="entry name" value="ATP_grasp_subdomain_1"/>
</dbReference>
<evidence type="ECO:0000256" key="9">
    <source>
        <dbReference type="ARBA" id="ARBA00022840"/>
    </source>
</evidence>
<evidence type="ECO:0000256" key="15">
    <source>
        <dbReference type="PROSITE-ProRule" id="PRU00409"/>
    </source>
</evidence>
<dbReference type="InterPro" id="IPR020562">
    <property type="entry name" value="PRibGlycinamide_synth_N"/>
</dbReference>
<dbReference type="InterPro" id="IPR020560">
    <property type="entry name" value="PRibGlycinamide_synth_C-dom"/>
</dbReference>
<dbReference type="Gene3D" id="3.30.470.20">
    <property type="entry name" value="ATP-grasp fold, B domain"/>
    <property type="match status" value="1"/>
</dbReference>
<dbReference type="GO" id="GO:0006189">
    <property type="term" value="P:'de novo' IMP biosynthetic process"/>
    <property type="evidence" value="ECO:0007669"/>
    <property type="project" value="UniProtKB-UniRule"/>
</dbReference>
<evidence type="ECO:0000256" key="14">
    <source>
        <dbReference type="HAMAP-Rule" id="MF_00138"/>
    </source>
</evidence>
<dbReference type="SUPFAM" id="SSF51246">
    <property type="entry name" value="Rudiment single hybrid motif"/>
    <property type="match status" value="1"/>
</dbReference>
<dbReference type="SMART" id="SM01210">
    <property type="entry name" value="GARS_C"/>
    <property type="match status" value="1"/>
</dbReference>
<dbReference type="AlphaFoldDB" id="A0A858C1R8"/>
<name>A0A858C1R8_9FIRM</name>
<dbReference type="EMBL" id="CP048649">
    <property type="protein sequence ID" value="QIB70566.1"/>
    <property type="molecule type" value="Genomic_DNA"/>
</dbReference>
<reference evidence="17 18" key="1">
    <citation type="submission" date="2020-02" db="EMBL/GenBank/DDBJ databases">
        <authorList>
            <person name="Kim Y.B."/>
            <person name="Roh S.W."/>
        </authorList>
    </citation>
    <scope>NUCLEOTIDE SEQUENCE [LARGE SCALE GENOMIC DNA]</scope>
    <source>
        <strain evidence="17 18">DSM 103574</strain>
    </source>
</reference>
<keyword evidence="10" id="KW-0464">Manganese</keyword>
<keyword evidence="8 14" id="KW-0658">Purine biosynthesis</keyword>
<dbReference type="PANTHER" id="PTHR43472">
    <property type="entry name" value="PHOSPHORIBOSYLAMINE--GLYCINE LIGASE"/>
    <property type="match status" value="1"/>
</dbReference>
<gene>
    <name evidence="14 17" type="primary">purD</name>
    <name evidence="17" type="ORF">Ami103574_15250</name>
</gene>
<dbReference type="InterPro" id="IPR000115">
    <property type="entry name" value="PRibGlycinamide_synth"/>
</dbReference>
<evidence type="ECO:0000256" key="13">
    <source>
        <dbReference type="ARBA" id="ARBA00042864"/>
    </source>
</evidence>
<dbReference type="InterPro" id="IPR011761">
    <property type="entry name" value="ATP-grasp"/>
</dbReference>
<feature type="domain" description="ATP-grasp" evidence="16">
    <location>
        <begin position="107"/>
        <end position="313"/>
    </location>
</feature>
<dbReference type="PANTHER" id="PTHR43472:SF1">
    <property type="entry name" value="PHOSPHORIBOSYLAMINE--GLYCINE LIGASE, CHLOROPLASTIC"/>
    <property type="match status" value="1"/>
</dbReference>
<dbReference type="GO" id="GO:0005524">
    <property type="term" value="F:ATP binding"/>
    <property type="evidence" value="ECO:0007669"/>
    <property type="project" value="UniProtKB-UniRule"/>
</dbReference>
<dbReference type="Gene3D" id="3.40.50.20">
    <property type="match status" value="1"/>
</dbReference>
<dbReference type="Gene3D" id="3.90.600.10">
    <property type="entry name" value="Phosphoribosylglycinamide synthetase, C-terminal domain"/>
    <property type="match status" value="1"/>
</dbReference>
<dbReference type="InterPro" id="IPR011054">
    <property type="entry name" value="Rudment_hybrid_motif"/>
</dbReference>
<dbReference type="InterPro" id="IPR020561">
    <property type="entry name" value="PRibGlycinamid_synth_ATP-grasp"/>
</dbReference>
<dbReference type="Pfam" id="PF01071">
    <property type="entry name" value="GARS_A"/>
    <property type="match status" value="1"/>
</dbReference>
<keyword evidence="18" id="KW-1185">Reference proteome</keyword>
<comment type="cofactor">
    <cofactor evidence="2">
        <name>Mg(2+)</name>
        <dbReference type="ChEBI" id="CHEBI:18420"/>
    </cofactor>
</comment>
<dbReference type="FunFam" id="3.40.50.20:FF:000006">
    <property type="entry name" value="Phosphoribosylamine--glycine ligase, chloroplastic"/>
    <property type="match status" value="1"/>
</dbReference>
<dbReference type="PROSITE" id="PS00184">
    <property type="entry name" value="GARS"/>
    <property type="match status" value="1"/>
</dbReference>
<sequence>MKVLIVGNGGREHAIAWKLAQSDQVEKLYCAPGNGGIAQVAECLPVAAEDIVGICQLAKEKAVDLAVIGPEVPLALGIVDELEKVGVRAFGPNKKCAQLEASKAFTKAFLDRHHIPTAGYQEFTDKEELLKAVGLYGYPMVLKADGLAAGKGVVIAENQEEAVQAIQEMMGDKIFGAAGEKVVVEEYLTGVEASMLCFVDQNTIVPMESAQDYKRIFDGDKGPNTGGMGTYSPSLLFNEELEERIRREILLPTLAGFQKDGLDFKGVLFIGLMIGEDGPKVIEFNNRFGDPETQSVLLRLETDLLDVFNAVIDNRLEEISLAWSPKKAVCVVLASGGYPGTYEKGKEITGLEQVEEEVLVFHAGTKLSQGQTVLTNGGRVLGVAVLGDTHEEARAKAFANVDKIHFEGMQVRRDIGLILKK</sequence>
<evidence type="ECO:0000256" key="12">
    <source>
        <dbReference type="ARBA" id="ARBA00042242"/>
    </source>
</evidence>
<dbReference type="Proteomes" id="UP000466848">
    <property type="component" value="Chromosome"/>
</dbReference>
<protein>
    <recommendedName>
        <fullName evidence="4 14">Phosphoribosylamine--glycine ligase</fullName>
        <ecNumber evidence="4 14">6.3.4.13</ecNumber>
    </recommendedName>
    <alternativeName>
        <fullName evidence="14">GARS</fullName>
    </alternativeName>
    <alternativeName>
        <fullName evidence="12 14">Glycinamide ribonucleotide synthetase</fullName>
    </alternativeName>
    <alternativeName>
        <fullName evidence="13 14">Phosphoribosylglycinamide synthetase</fullName>
    </alternativeName>
</protein>
<comment type="catalytic activity">
    <reaction evidence="14">
        <text>5-phospho-beta-D-ribosylamine + glycine + ATP = N(1)-(5-phospho-beta-D-ribosyl)glycinamide + ADP + phosphate + H(+)</text>
        <dbReference type="Rhea" id="RHEA:17453"/>
        <dbReference type="ChEBI" id="CHEBI:15378"/>
        <dbReference type="ChEBI" id="CHEBI:30616"/>
        <dbReference type="ChEBI" id="CHEBI:43474"/>
        <dbReference type="ChEBI" id="CHEBI:57305"/>
        <dbReference type="ChEBI" id="CHEBI:58681"/>
        <dbReference type="ChEBI" id="CHEBI:143788"/>
        <dbReference type="ChEBI" id="CHEBI:456216"/>
        <dbReference type="EC" id="6.3.4.13"/>
    </reaction>
</comment>
<evidence type="ECO:0000313" key="18">
    <source>
        <dbReference type="Proteomes" id="UP000466848"/>
    </source>
</evidence>
<accession>A0A858C1R8</accession>
<dbReference type="GO" id="GO:0009113">
    <property type="term" value="P:purine nucleobase biosynthetic process"/>
    <property type="evidence" value="ECO:0007669"/>
    <property type="project" value="InterPro"/>
</dbReference>
<keyword evidence="7 15" id="KW-0547">Nucleotide-binding</keyword>
<evidence type="ECO:0000256" key="7">
    <source>
        <dbReference type="ARBA" id="ARBA00022741"/>
    </source>
</evidence>
<evidence type="ECO:0000256" key="10">
    <source>
        <dbReference type="ARBA" id="ARBA00023211"/>
    </source>
</evidence>
<dbReference type="InterPro" id="IPR016185">
    <property type="entry name" value="PreATP-grasp_dom_sf"/>
</dbReference>
<dbReference type="KEGG" id="abut:Ami103574_15250"/>
<dbReference type="GO" id="GO:0004637">
    <property type="term" value="F:phosphoribosylamine-glycine ligase activity"/>
    <property type="evidence" value="ECO:0007669"/>
    <property type="project" value="UniProtKB-UniRule"/>
</dbReference>
<dbReference type="FunFam" id="3.30.470.20:FF:000018">
    <property type="entry name" value="Trifunctional purine biosynthetic protein adenosine-3"/>
    <property type="match status" value="1"/>
</dbReference>
<dbReference type="NCBIfam" id="TIGR00877">
    <property type="entry name" value="purD"/>
    <property type="match status" value="1"/>
</dbReference>
<evidence type="ECO:0000256" key="3">
    <source>
        <dbReference type="ARBA" id="ARBA00005174"/>
    </source>
</evidence>
<dbReference type="SMART" id="SM01209">
    <property type="entry name" value="GARS_A"/>
    <property type="match status" value="1"/>
</dbReference>
<keyword evidence="6" id="KW-0479">Metal-binding</keyword>
<keyword evidence="9 15" id="KW-0067">ATP-binding</keyword>
<evidence type="ECO:0000256" key="1">
    <source>
        <dbReference type="ARBA" id="ARBA00001936"/>
    </source>
</evidence>
<comment type="similarity">
    <text evidence="11 14">Belongs to the GARS family.</text>
</comment>
<keyword evidence="5 14" id="KW-0436">Ligase</keyword>
<proteinExistence type="inferred from homology"/>
<dbReference type="HAMAP" id="MF_00138">
    <property type="entry name" value="GARS"/>
    <property type="match status" value="1"/>
</dbReference>
<dbReference type="Pfam" id="PF02844">
    <property type="entry name" value="GARS_N"/>
    <property type="match status" value="1"/>
</dbReference>
<dbReference type="GO" id="GO:0046872">
    <property type="term" value="F:metal ion binding"/>
    <property type="evidence" value="ECO:0007669"/>
    <property type="project" value="UniProtKB-KW"/>
</dbReference>
<organism evidence="17 18">
    <name type="scientific">Aminipila butyrica</name>
    <dbReference type="NCBI Taxonomy" id="433296"/>
    <lineage>
        <taxon>Bacteria</taxon>
        <taxon>Bacillati</taxon>
        <taxon>Bacillota</taxon>
        <taxon>Clostridia</taxon>
        <taxon>Peptostreptococcales</taxon>
        <taxon>Anaerovoracaceae</taxon>
        <taxon>Aminipila</taxon>
    </lineage>
</organism>
<evidence type="ECO:0000256" key="4">
    <source>
        <dbReference type="ARBA" id="ARBA00013255"/>
    </source>
</evidence>
<dbReference type="InterPro" id="IPR037123">
    <property type="entry name" value="PRibGlycinamide_synth_C_sf"/>
</dbReference>
<dbReference type="UniPathway" id="UPA00074">
    <property type="reaction ID" value="UER00125"/>
</dbReference>